<proteinExistence type="predicted"/>
<dbReference type="PANTHER" id="PTHR43004:SF19">
    <property type="entry name" value="BINDING MONOOXYGENASE, PUTATIVE (JCVI)-RELATED"/>
    <property type="match status" value="1"/>
</dbReference>
<keyword evidence="3" id="KW-0274">FAD</keyword>
<evidence type="ECO:0000256" key="4">
    <source>
        <dbReference type="SAM" id="MobiDB-lite"/>
    </source>
</evidence>
<dbReference type="InterPro" id="IPR050641">
    <property type="entry name" value="RIFMO-like"/>
</dbReference>
<comment type="caution">
    <text evidence="6">The sequence shown here is derived from an EMBL/GenBank/DDBJ whole genome shotgun (WGS) entry which is preliminary data.</text>
</comment>
<evidence type="ECO:0000256" key="3">
    <source>
        <dbReference type="ARBA" id="ARBA00022827"/>
    </source>
</evidence>
<evidence type="ECO:0000256" key="2">
    <source>
        <dbReference type="ARBA" id="ARBA00022630"/>
    </source>
</evidence>
<dbReference type="SUPFAM" id="SSF51905">
    <property type="entry name" value="FAD/NAD(P)-binding domain"/>
    <property type="match status" value="1"/>
</dbReference>
<dbReference type="Proteomes" id="UP001501474">
    <property type="component" value="Unassembled WGS sequence"/>
</dbReference>
<dbReference type="EMBL" id="BAAART010000003">
    <property type="protein sequence ID" value="GAA2769161.1"/>
    <property type="molecule type" value="Genomic_DNA"/>
</dbReference>
<name>A0ABP6HCD9_9ACTN</name>
<dbReference type="Gene3D" id="3.50.50.60">
    <property type="entry name" value="FAD/NAD(P)-binding domain"/>
    <property type="match status" value="1"/>
</dbReference>
<dbReference type="InterPro" id="IPR002938">
    <property type="entry name" value="FAD-bd"/>
</dbReference>
<dbReference type="Pfam" id="PF01494">
    <property type="entry name" value="FAD_binding_3"/>
    <property type="match status" value="1"/>
</dbReference>
<reference evidence="7" key="1">
    <citation type="journal article" date="2019" name="Int. J. Syst. Evol. Microbiol.">
        <title>The Global Catalogue of Microorganisms (GCM) 10K type strain sequencing project: providing services to taxonomists for standard genome sequencing and annotation.</title>
        <authorList>
            <consortium name="The Broad Institute Genomics Platform"/>
            <consortium name="The Broad Institute Genome Sequencing Center for Infectious Disease"/>
            <person name="Wu L."/>
            <person name="Ma J."/>
        </authorList>
    </citation>
    <scope>NUCLEOTIDE SEQUENCE [LARGE SCALE GENOMIC DNA]</scope>
    <source>
        <strain evidence="7">JCM 3053</strain>
    </source>
</reference>
<comment type="cofactor">
    <cofactor evidence="1">
        <name>FAD</name>
        <dbReference type="ChEBI" id="CHEBI:57692"/>
    </cofactor>
</comment>
<sequence length="205" mass="22840">MYRVGAGPVGLTAAAELRRQGVRCRIIDRLPDRLPYAKAVDVQPRTLEVWDRMGMVRAALEAAVPLRGQLVYADGLEQARLELRLPPEVPYAFAALPQYETERIIEEQARFGTGIERGTHSGGSSAGDGHRIAQRPGRPANANGRVAPATRPFMSARSRRILQDCGRRPWFAPFLRRAFFLRRRFEDIGPPLSGSRSPSTGLRVR</sequence>
<protein>
    <recommendedName>
        <fullName evidence="5">FAD-binding domain-containing protein</fullName>
    </recommendedName>
</protein>
<evidence type="ECO:0000313" key="6">
    <source>
        <dbReference type="EMBL" id="GAA2769161.1"/>
    </source>
</evidence>
<keyword evidence="7" id="KW-1185">Reference proteome</keyword>
<dbReference type="InterPro" id="IPR036188">
    <property type="entry name" value="FAD/NAD-bd_sf"/>
</dbReference>
<gene>
    <name evidence="6" type="ORF">GCM10010104_02710</name>
</gene>
<organism evidence="6 7">
    <name type="scientific">Streptomyces indiaensis</name>
    <dbReference type="NCBI Taxonomy" id="284033"/>
    <lineage>
        <taxon>Bacteria</taxon>
        <taxon>Bacillati</taxon>
        <taxon>Actinomycetota</taxon>
        <taxon>Actinomycetes</taxon>
        <taxon>Kitasatosporales</taxon>
        <taxon>Streptomycetaceae</taxon>
        <taxon>Streptomyces</taxon>
    </lineage>
</organism>
<accession>A0ABP6HCD9</accession>
<feature type="domain" description="FAD-binding" evidence="5">
    <location>
        <begin position="4"/>
        <end position="122"/>
    </location>
</feature>
<evidence type="ECO:0000313" key="7">
    <source>
        <dbReference type="Proteomes" id="UP001501474"/>
    </source>
</evidence>
<keyword evidence="2" id="KW-0285">Flavoprotein</keyword>
<evidence type="ECO:0000259" key="5">
    <source>
        <dbReference type="Pfam" id="PF01494"/>
    </source>
</evidence>
<evidence type="ECO:0000256" key="1">
    <source>
        <dbReference type="ARBA" id="ARBA00001974"/>
    </source>
</evidence>
<dbReference type="PANTHER" id="PTHR43004">
    <property type="entry name" value="TRK SYSTEM POTASSIUM UPTAKE PROTEIN"/>
    <property type="match status" value="1"/>
</dbReference>
<feature type="region of interest" description="Disordered" evidence="4">
    <location>
        <begin position="116"/>
        <end position="150"/>
    </location>
</feature>